<evidence type="ECO:0000313" key="3">
    <source>
        <dbReference type="Proteomes" id="UP000294200"/>
    </source>
</evidence>
<dbReference type="Proteomes" id="UP000294200">
    <property type="component" value="Unassembled WGS sequence"/>
</dbReference>
<name>A0A4R0XFV5_9BURK</name>
<keyword evidence="3" id="KW-1185">Reference proteome</keyword>
<dbReference type="PANTHER" id="PTHR32182">
    <property type="entry name" value="DNA REPLICATION AND REPAIR PROTEIN RECF"/>
    <property type="match status" value="1"/>
</dbReference>
<dbReference type="Gene3D" id="3.40.50.300">
    <property type="entry name" value="P-loop containing nucleotide triphosphate hydrolases"/>
    <property type="match status" value="1"/>
</dbReference>
<evidence type="ECO:0000259" key="1">
    <source>
        <dbReference type="Pfam" id="PF13476"/>
    </source>
</evidence>
<dbReference type="InterPro" id="IPR038729">
    <property type="entry name" value="Rad50/SbcC_AAA"/>
</dbReference>
<proteinExistence type="predicted"/>
<feature type="domain" description="Rad50/SbcC-type AAA" evidence="1">
    <location>
        <begin position="10"/>
        <end position="71"/>
    </location>
</feature>
<dbReference type="AlphaFoldDB" id="A0A4R0XFV5"/>
<dbReference type="GO" id="GO:0000731">
    <property type="term" value="P:DNA synthesis involved in DNA repair"/>
    <property type="evidence" value="ECO:0007669"/>
    <property type="project" value="TreeGrafter"/>
</dbReference>
<evidence type="ECO:0000313" key="2">
    <source>
        <dbReference type="EMBL" id="TCG05869.1"/>
    </source>
</evidence>
<dbReference type="EMBL" id="MWML01000140">
    <property type="protein sequence ID" value="TCG05869.1"/>
    <property type="molecule type" value="Genomic_DNA"/>
</dbReference>
<comment type="caution">
    <text evidence="2">The sequence shown here is derived from an EMBL/GenBank/DDBJ whole genome shotgun (WGS) entry which is preliminary data.</text>
</comment>
<dbReference type="SUPFAM" id="SSF52540">
    <property type="entry name" value="P-loop containing nucleoside triphosphate hydrolases"/>
    <property type="match status" value="1"/>
</dbReference>
<dbReference type="PANTHER" id="PTHR32182:SF22">
    <property type="entry name" value="ATP-DEPENDENT ENDONUCLEASE, OLD FAMILY-RELATED"/>
    <property type="match status" value="1"/>
</dbReference>
<dbReference type="Pfam" id="PF13476">
    <property type="entry name" value="AAA_23"/>
    <property type="match status" value="1"/>
</dbReference>
<dbReference type="GO" id="GO:0016887">
    <property type="term" value="F:ATP hydrolysis activity"/>
    <property type="evidence" value="ECO:0007669"/>
    <property type="project" value="InterPro"/>
</dbReference>
<dbReference type="GO" id="GO:0006302">
    <property type="term" value="P:double-strand break repair"/>
    <property type="evidence" value="ECO:0007669"/>
    <property type="project" value="InterPro"/>
</dbReference>
<sequence>MDESLYLTNIRLTQFRSFAKLDIDLPAEPSVLIVHGSNGLGKSSLFDALEWTLTDKIDHYRDVNGVKKAGKYLCRWREGDDGPTSAAITFCDGSSIERMLSSADAMQSTRGGNVEDIGAFLRARRGTKRSSRCSIILCSRISLANQHCRG</sequence>
<organism evidence="2 3">
    <name type="scientific">Paraburkholderia steynii</name>
    <dbReference type="NCBI Taxonomy" id="1245441"/>
    <lineage>
        <taxon>Bacteria</taxon>
        <taxon>Pseudomonadati</taxon>
        <taxon>Pseudomonadota</taxon>
        <taxon>Betaproteobacteria</taxon>
        <taxon>Burkholderiales</taxon>
        <taxon>Burkholderiaceae</taxon>
        <taxon>Paraburkholderia</taxon>
    </lineage>
</organism>
<dbReference type="InterPro" id="IPR027417">
    <property type="entry name" value="P-loop_NTPase"/>
</dbReference>
<accession>A0A4R0XFV5</accession>
<protein>
    <recommendedName>
        <fullName evidence="1">Rad50/SbcC-type AAA domain-containing protein</fullName>
    </recommendedName>
</protein>
<reference evidence="2 3" key="1">
    <citation type="submission" date="2017-02" db="EMBL/GenBank/DDBJ databases">
        <title>Paraburkholderia sophoroidis sp. nov. and Paraburkholderia steynii sp. nov. rhizobial symbionts of the fynbos legume Hypocalyptus sophoroides.</title>
        <authorList>
            <person name="Steenkamp E.T."/>
            <person name="Beukes C.W."/>
            <person name="Van Zyl E."/>
            <person name="Avontuur J."/>
            <person name="Chan W.Y."/>
            <person name="Hassen A."/>
            <person name="Palmer M."/>
            <person name="Mthombeni L."/>
            <person name="Phalane F."/>
            <person name="Sereme K."/>
            <person name="Venter S.N."/>
        </authorList>
    </citation>
    <scope>NUCLEOTIDE SEQUENCE [LARGE SCALE GENOMIC DNA]</scope>
    <source>
        <strain evidence="2 3">HC1.1ba</strain>
    </source>
</reference>
<gene>
    <name evidence="2" type="ORF">BZM27_30500</name>
</gene>